<comment type="caution">
    <text evidence="1">The sequence shown here is derived from an EMBL/GenBank/DDBJ whole genome shotgun (WGS) entry which is preliminary data.</text>
</comment>
<evidence type="ECO:0000313" key="2">
    <source>
        <dbReference type="Proteomes" id="UP001060085"/>
    </source>
</evidence>
<evidence type="ECO:0000313" key="1">
    <source>
        <dbReference type="EMBL" id="KAI5659685.1"/>
    </source>
</evidence>
<protein>
    <submittedName>
        <fullName evidence="1">Uncharacterized protein</fullName>
    </submittedName>
</protein>
<dbReference type="EMBL" id="CM044706">
    <property type="protein sequence ID" value="KAI5659685.1"/>
    <property type="molecule type" value="Genomic_DNA"/>
</dbReference>
<keyword evidence="2" id="KW-1185">Reference proteome</keyword>
<name>A0ACC0AH43_CATRO</name>
<gene>
    <name evidence="1" type="ORF">M9H77_28478</name>
</gene>
<organism evidence="1 2">
    <name type="scientific">Catharanthus roseus</name>
    <name type="common">Madagascar periwinkle</name>
    <name type="synonym">Vinca rosea</name>
    <dbReference type="NCBI Taxonomy" id="4058"/>
    <lineage>
        <taxon>Eukaryota</taxon>
        <taxon>Viridiplantae</taxon>
        <taxon>Streptophyta</taxon>
        <taxon>Embryophyta</taxon>
        <taxon>Tracheophyta</taxon>
        <taxon>Spermatophyta</taxon>
        <taxon>Magnoliopsida</taxon>
        <taxon>eudicotyledons</taxon>
        <taxon>Gunneridae</taxon>
        <taxon>Pentapetalae</taxon>
        <taxon>asterids</taxon>
        <taxon>lamiids</taxon>
        <taxon>Gentianales</taxon>
        <taxon>Apocynaceae</taxon>
        <taxon>Rauvolfioideae</taxon>
        <taxon>Vinceae</taxon>
        <taxon>Catharanthinae</taxon>
        <taxon>Catharanthus</taxon>
    </lineage>
</organism>
<sequence>MSSIVGTVPAYNLQTLTDESCWELIKQRASSNRNFNKNKCKGLPLAAKTLGGLLHFKSSEEEWVSILQSELWNLPLEKSELFPALILSYYYLLAHLRRCFAYCSIFPRNYEFEMGELVLMWIAEGFIHPPQGETRLEDIGCDCYKELMWRSFFQF</sequence>
<dbReference type="Proteomes" id="UP001060085">
    <property type="component" value="Linkage Group LG06"/>
</dbReference>
<reference evidence="2" key="1">
    <citation type="journal article" date="2023" name="Nat. Plants">
        <title>Single-cell RNA sequencing provides a high-resolution roadmap for understanding the multicellular compartmentation of specialized metabolism.</title>
        <authorList>
            <person name="Sun S."/>
            <person name="Shen X."/>
            <person name="Li Y."/>
            <person name="Li Y."/>
            <person name="Wang S."/>
            <person name="Li R."/>
            <person name="Zhang H."/>
            <person name="Shen G."/>
            <person name="Guo B."/>
            <person name="Wei J."/>
            <person name="Xu J."/>
            <person name="St-Pierre B."/>
            <person name="Chen S."/>
            <person name="Sun C."/>
        </authorList>
    </citation>
    <scope>NUCLEOTIDE SEQUENCE [LARGE SCALE GENOMIC DNA]</scope>
</reference>
<proteinExistence type="predicted"/>
<accession>A0ACC0AH43</accession>